<dbReference type="AlphaFoldDB" id="A0A834I2M6"/>
<evidence type="ECO:0000313" key="3">
    <source>
        <dbReference type="Proteomes" id="UP000625711"/>
    </source>
</evidence>
<protein>
    <recommendedName>
        <fullName evidence="4">Secreted protein</fullName>
    </recommendedName>
</protein>
<dbReference type="EMBL" id="JAACXV010014002">
    <property type="protein sequence ID" value="KAF7271206.1"/>
    <property type="molecule type" value="Genomic_DNA"/>
</dbReference>
<feature type="signal peptide" evidence="1">
    <location>
        <begin position="1"/>
        <end position="27"/>
    </location>
</feature>
<evidence type="ECO:0000313" key="2">
    <source>
        <dbReference type="EMBL" id="KAF7271206.1"/>
    </source>
</evidence>
<proteinExistence type="predicted"/>
<keyword evidence="1" id="KW-0732">Signal</keyword>
<accession>A0A834I2M6</accession>
<keyword evidence="3" id="KW-1185">Reference proteome</keyword>
<reference evidence="2" key="1">
    <citation type="submission" date="2020-08" db="EMBL/GenBank/DDBJ databases">
        <title>Genome sequencing and assembly of the red palm weevil Rhynchophorus ferrugineus.</title>
        <authorList>
            <person name="Dias G.B."/>
            <person name="Bergman C.M."/>
            <person name="Manee M."/>
        </authorList>
    </citation>
    <scope>NUCLEOTIDE SEQUENCE</scope>
    <source>
        <strain evidence="2">AA-2017</strain>
        <tissue evidence="2">Whole larva</tissue>
    </source>
</reference>
<comment type="caution">
    <text evidence="2">The sequence shown here is derived from an EMBL/GenBank/DDBJ whole genome shotgun (WGS) entry which is preliminary data.</text>
</comment>
<dbReference type="Proteomes" id="UP000625711">
    <property type="component" value="Unassembled WGS sequence"/>
</dbReference>
<evidence type="ECO:0000256" key="1">
    <source>
        <dbReference type="SAM" id="SignalP"/>
    </source>
</evidence>
<name>A0A834I2M6_RHYFE</name>
<dbReference type="OrthoDB" id="10581220at2759"/>
<organism evidence="2 3">
    <name type="scientific">Rhynchophorus ferrugineus</name>
    <name type="common">Red palm weevil</name>
    <name type="synonym">Curculio ferrugineus</name>
    <dbReference type="NCBI Taxonomy" id="354439"/>
    <lineage>
        <taxon>Eukaryota</taxon>
        <taxon>Metazoa</taxon>
        <taxon>Ecdysozoa</taxon>
        <taxon>Arthropoda</taxon>
        <taxon>Hexapoda</taxon>
        <taxon>Insecta</taxon>
        <taxon>Pterygota</taxon>
        <taxon>Neoptera</taxon>
        <taxon>Endopterygota</taxon>
        <taxon>Coleoptera</taxon>
        <taxon>Polyphaga</taxon>
        <taxon>Cucujiformia</taxon>
        <taxon>Curculionidae</taxon>
        <taxon>Dryophthorinae</taxon>
        <taxon>Rhynchophorus</taxon>
    </lineage>
</organism>
<evidence type="ECO:0008006" key="4">
    <source>
        <dbReference type="Google" id="ProtNLM"/>
    </source>
</evidence>
<sequence length="112" mass="12572">MRTQDRFLSAALFGTVVLYALVELAASQGGHTICDFDGCNCTELTGGWRNVNCILADSQVRIPRENKGVVEKESNLKAKDDNPRPSGSYIKCKLYSYALQPKKNERKRARYI</sequence>
<gene>
    <name evidence="2" type="ORF">GWI33_015888</name>
</gene>
<feature type="chain" id="PRO_5033008383" description="Secreted protein" evidence="1">
    <location>
        <begin position="28"/>
        <end position="112"/>
    </location>
</feature>